<proteinExistence type="predicted"/>
<organism evidence="3 4">
    <name type="scientific">Haloferula helveola</name>
    <dbReference type="NCBI Taxonomy" id="490095"/>
    <lineage>
        <taxon>Bacteria</taxon>
        <taxon>Pseudomonadati</taxon>
        <taxon>Verrucomicrobiota</taxon>
        <taxon>Verrucomicrobiia</taxon>
        <taxon>Verrucomicrobiales</taxon>
        <taxon>Verrucomicrobiaceae</taxon>
        <taxon>Haloferula</taxon>
    </lineage>
</organism>
<dbReference type="InterPro" id="IPR046847">
    <property type="entry name" value="Xre-like_HTH"/>
</dbReference>
<feature type="domain" description="Antitoxin Xre/MbcA/ParS-like toxin-binding" evidence="1">
    <location>
        <begin position="99"/>
        <end position="148"/>
    </location>
</feature>
<sequence>MKYGDPPVVRSLLPKQDEVGTSSLREGPADLTPMVLRIREGLPFGEFHALRALLAIPEEELGRLLGISPATLNRRKKSRHLGTPESERVVRFARLFGIAMDVLGTEEAARGWLKTANPGTAGECPLSYADTEFGAREVENLLGRLDHGVF</sequence>
<dbReference type="InterPro" id="IPR011979">
    <property type="entry name" value="Antitox_Xre"/>
</dbReference>
<keyword evidence="4" id="KW-1185">Reference proteome</keyword>
<dbReference type="Pfam" id="PF20432">
    <property type="entry name" value="Xre-like-HTH"/>
    <property type="match status" value="1"/>
</dbReference>
<dbReference type="CDD" id="cd00093">
    <property type="entry name" value="HTH_XRE"/>
    <property type="match status" value="1"/>
</dbReference>
<dbReference type="Pfam" id="PF09722">
    <property type="entry name" value="Xre_MbcA_ParS_C"/>
    <property type="match status" value="1"/>
</dbReference>
<name>A0ABN6H249_9BACT</name>
<dbReference type="InterPro" id="IPR024467">
    <property type="entry name" value="Xre/MbcA/ParS-like_toxin-bd"/>
</dbReference>
<dbReference type="InterPro" id="IPR001387">
    <property type="entry name" value="Cro/C1-type_HTH"/>
</dbReference>
<dbReference type="EMBL" id="AP024702">
    <property type="protein sequence ID" value="BCX46449.1"/>
    <property type="molecule type" value="Genomic_DNA"/>
</dbReference>
<evidence type="ECO:0000313" key="3">
    <source>
        <dbReference type="EMBL" id="BCX46449.1"/>
    </source>
</evidence>
<dbReference type="NCBIfam" id="TIGR02293">
    <property type="entry name" value="TAS_TIGR02293"/>
    <property type="match status" value="1"/>
</dbReference>
<protein>
    <submittedName>
        <fullName evidence="3">Toxin-antitoxin system antitoxin</fullName>
    </submittedName>
</protein>
<gene>
    <name evidence="3" type="ORF">HAHE_03570</name>
</gene>
<evidence type="ECO:0000259" key="2">
    <source>
        <dbReference type="Pfam" id="PF20432"/>
    </source>
</evidence>
<dbReference type="Proteomes" id="UP001374893">
    <property type="component" value="Chromosome"/>
</dbReference>
<reference evidence="3 4" key="1">
    <citation type="submission" date="2021-06" db="EMBL/GenBank/DDBJ databases">
        <title>Complete genome of Haloferula helveola possessing various polysaccharide degrading enzymes.</title>
        <authorList>
            <person name="Takami H."/>
            <person name="Huang C."/>
            <person name="Hamasaki K."/>
        </authorList>
    </citation>
    <scope>NUCLEOTIDE SEQUENCE [LARGE SCALE GENOMIC DNA]</scope>
    <source>
        <strain evidence="3 4">CN-1</strain>
    </source>
</reference>
<accession>A0ABN6H249</accession>
<evidence type="ECO:0000259" key="1">
    <source>
        <dbReference type="Pfam" id="PF09722"/>
    </source>
</evidence>
<evidence type="ECO:0000313" key="4">
    <source>
        <dbReference type="Proteomes" id="UP001374893"/>
    </source>
</evidence>
<dbReference type="RefSeq" id="WP_338688074.1">
    <property type="nucleotide sequence ID" value="NZ_AP024702.1"/>
</dbReference>
<feature type="domain" description="Antitoxin Xre-like helix-turn-helix" evidence="2">
    <location>
        <begin position="36"/>
        <end position="94"/>
    </location>
</feature>